<dbReference type="InterPro" id="IPR014043">
    <property type="entry name" value="Acyl_transferase_dom"/>
</dbReference>
<evidence type="ECO:0000259" key="3">
    <source>
        <dbReference type="SMART" id="SM00827"/>
    </source>
</evidence>
<dbReference type="GO" id="GO:0016746">
    <property type="term" value="F:acyltransferase activity"/>
    <property type="evidence" value="ECO:0007669"/>
    <property type="project" value="UniProtKB-KW"/>
</dbReference>
<dbReference type="SMART" id="SM00827">
    <property type="entry name" value="PKS_AT"/>
    <property type="match status" value="1"/>
</dbReference>
<name>A0ABW3MQ94_9PSEU</name>
<dbReference type="PANTHER" id="PTHR43775">
    <property type="entry name" value="FATTY ACID SYNTHASE"/>
    <property type="match status" value="1"/>
</dbReference>
<reference evidence="5" key="1">
    <citation type="journal article" date="2019" name="Int. J. Syst. Evol. Microbiol.">
        <title>The Global Catalogue of Microorganisms (GCM) 10K type strain sequencing project: providing services to taxonomists for standard genome sequencing and annotation.</title>
        <authorList>
            <consortium name="The Broad Institute Genomics Platform"/>
            <consortium name="The Broad Institute Genome Sequencing Center for Infectious Disease"/>
            <person name="Wu L."/>
            <person name="Ma J."/>
        </authorList>
    </citation>
    <scope>NUCLEOTIDE SEQUENCE [LARGE SCALE GENOMIC DNA]</scope>
    <source>
        <strain evidence="5">JCM 31486</strain>
    </source>
</reference>
<keyword evidence="4" id="KW-0012">Acyltransferase</keyword>
<protein>
    <submittedName>
        <fullName evidence="4">Acyltransferase domain-containing protein</fullName>
    </submittedName>
</protein>
<evidence type="ECO:0000313" key="5">
    <source>
        <dbReference type="Proteomes" id="UP001597045"/>
    </source>
</evidence>
<dbReference type="Pfam" id="PF00698">
    <property type="entry name" value="Acyl_transf_1"/>
    <property type="match status" value="1"/>
</dbReference>
<evidence type="ECO:0000256" key="1">
    <source>
        <dbReference type="ARBA" id="ARBA00022450"/>
    </source>
</evidence>
<comment type="caution">
    <text evidence="4">The sequence shown here is derived from an EMBL/GenBank/DDBJ whole genome shotgun (WGS) entry which is preliminary data.</text>
</comment>
<feature type="non-terminal residue" evidence="4">
    <location>
        <position position="189"/>
    </location>
</feature>
<sequence length="189" mass="20991">MLSGDRRALGEIADELARREVFCRWVKVDVASHSPQMDALRDDLLKRIDGVSGQPPRIPMYSTVTGEPIDTSTLDAGYWFRNLRQTVRFEDAVRALLADGHGTFVECSPHPVLTIGVQQLVDDQDVIVTGSLRRDTGLERMLESIAEVHVRGGAVDWSAFVPKGHRVALPTYPFDREDYWLVAGSTGDA</sequence>
<evidence type="ECO:0000313" key="4">
    <source>
        <dbReference type="EMBL" id="MFD1051764.1"/>
    </source>
</evidence>
<keyword evidence="1" id="KW-0596">Phosphopantetheine</keyword>
<keyword evidence="5" id="KW-1185">Reference proteome</keyword>
<dbReference type="Proteomes" id="UP001597045">
    <property type="component" value="Unassembled WGS sequence"/>
</dbReference>
<dbReference type="Gene3D" id="3.40.366.10">
    <property type="entry name" value="Malonyl-Coenzyme A Acyl Carrier Protein, domain 2"/>
    <property type="match status" value="1"/>
</dbReference>
<dbReference type="EMBL" id="JBHTIS010003851">
    <property type="protein sequence ID" value="MFD1051764.1"/>
    <property type="molecule type" value="Genomic_DNA"/>
</dbReference>
<feature type="domain" description="Malonyl-CoA:ACP transacylase (MAT)" evidence="3">
    <location>
        <begin position="1"/>
        <end position="136"/>
    </location>
</feature>
<gene>
    <name evidence="4" type="ORF">ACFQ1S_42510</name>
</gene>
<proteinExistence type="predicted"/>
<dbReference type="InterPro" id="IPR001227">
    <property type="entry name" value="Ac_transferase_dom_sf"/>
</dbReference>
<dbReference type="SUPFAM" id="SSF52151">
    <property type="entry name" value="FabD/lysophospholipase-like"/>
    <property type="match status" value="1"/>
</dbReference>
<organism evidence="4 5">
    <name type="scientific">Kibdelosporangium lantanae</name>
    <dbReference type="NCBI Taxonomy" id="1497396"/>
    <lineage>
        <taxon>Bacteria</taxon>
        <taxon>Bacillati</taxon>
        <taxon>Actinomycetota</taxon>
        <taxon>Actinomycetes</taxon>
        <taxon>Pseudonocardiales</taxon>
        <taxon>Pseudonocardiaceae</taxon>
        <taxon>Kibdelosporangium</taxon>
    </lineage>
</organism>
<dbReference type="PANTHER" id="PTHR43775:SF37">
    <property type="entry name" value="SI:DKEY-61P9.11"/>
    <property type="match status" value="1"/>
</dbReference>
<dbReference type="InterPro" id="IPR016035">
    <property type="entry name" value="Acyl_Trfase/lysoPLipase"/>
</dbReference>
<evidence type="ECO:0000256" key="2">
    <source>
        <dbReference type="ARBA" id="ARBA00022553"/>
    </source>
</evidence>
<dbReference type="Gene3D" id="3.30.70.3290">
    <property type="match status" value="1"/>
</dbReference>
<keyword evidence="2" id="KW-0597">Phosphoprotein</keyword>
<accession>A0ABW3MQ94</accession>
<keyword evidence="4" id="KW-0808">Transferase</keyword>
<dbReference type="InterPro" id="IPR050091">
    <property type="entry name" value="PKS_NRPS_Biosynth_Enz"/>
</dbReference>